<sequence length="340" mass="37731">MGAVNISKHTEGIDAAALLTTLLRLGKEKCRYGHRYRKAAFCNPFMVICMLLILQLLVVPVTGSAQSEHVERLNDSGVIPTQTALAIRGHFKHVELDKLGNLFLLGTNGSQFTEYNKKGDSINHYDNISSYGQLSELDVSNPLKLAVYYRDYATIVVLDRFLSPVNTIDLRKAGIWEAQTIATSYDNQYWVYDKQEARIKKVNGQGKVTFASSDLRQVFDDGLDPVRLLDRDGLLYAYDPGYGWYIFDYYGALKQKIPVKGLRDVSVTDGILTARIQVAGKDQLWLMDPNRLAAAPLQENLPDAASSGLGTIRQSLFIGSTGKLLLLTDAGLSTLFIGTR</sequence>
<accession>A0A5B8VKL8</accession>
<evidence type="ECO:0000313" key="3">
    <source>
        <dbReference type="Proteomes" id="UP000321291"/>
    </source>
</evidence>
<dbReference type="OrthoDB" id="1143207at2"/>
<evidence type="ECO:0000256" key="1">
    <source>
        <dbReference type="SAM" id="Phobius"/>
    </source>
</evidence>
<feature type="transmembrane region" description="Helical" evidence="1">
    <location>
        <begin position="39"/>
        <end position="58"/>
    </location>
</feature>
<proteinExistence type="predicted"/>
<protein>
    <recommendedName>
        <fullName evidence="4">6-bladed beta-propeller</fullName>
    </recommendedName>
</protein>
<gene>
    <name evidence="2" type="ORF">FSB73_11085</name>
</gene>
<reference evidence="2 3" key="1">
    <citation type="journal article" date="2017" name="Int. J. Syst. Evol. Microbiol.">
        <title>Arachidicoccus ginsenosidivorans sp. nov., with ginsenoside-converting activity isolated from ginseng cultivating soil.</title>
        <authorList>
            <person name="Siddiqi M.Z."/>
            <person name="Aslam Z."/>
            <person name="Im W.T."/>
        </authorList>
    </citation>
    <scope>NUCLEOTIDE SEQUENCE [LARGE SCALE GENOMIC DNA]</scope>
    <source>
        <strain evidence="2 3">Gsoil 809</strain>
    </source>
</reference>
<dbReference type="AlphaFoldDB" id="A0A5B8VKL8"/>
<dbReference type="SUPFAM" id="SSF101898">
    <property type="entry name" value="NHL repeat"/>
    <property type="match status" value="1"/>
</dbReference>
<dbReference type="RefSeq" id="WP_146781896.1">
    <property type="nucleotide sequence ID" value="NZ_CP042434.1"/>
</dbReference>
<keyword evidence="1" id="KW-1133">Transmembrane helix</keyword>
<dbReference type="Proteomes" id="UP000321291">
    <property type="component" value="Chromosome"/>
</dbReference>
<keyword evidence="1" id="KW-0812">Transmembrane</keyword>
<name>A0A5B8VKL8_9BACT</name>
<evidence type="ECO:0008006" key="4">
    <source>
        <dbReference type="Google" id="ProtNLM"/>
    </source>
</evidence>
<dbReference type="KEGG" id="agi:FSB73_11085"/>
<evidence type="ECO:0000313" key="2">
    <source>
        <dbReference type="EMBL" id="QEC72134.1"/>
    </source>
</evidence>
<organism evidence="2 3">
    <name type="scientific">Arachidicoccus ginsenosidivorans</name>
    <dbReference type="NCBI Taxonomy" id="496057"/>
    <lineage>
        <taxon>Bacteria</taxon>
        <taxon>Pseudomonadati</taxon>
        <taxon>Bacteroidota</taxon>
        <taxon>Chitinophagia</taxon>
        <taxon>Chitinophagales</taxon>
        <taxon>Chitinophagaceae</taxon>
        <taxon>Arachidicoccus</taxon>
    </lineage>
</organism>
<keyword evidence="1" id="KW-0472">Membrane</keyword>
<keyword evidence="3" id="KW-1185">Reference proteome</keyword>
<dbReference type="EMBL" id="CP042434">
    <property type="protein sequence ID" value="QEC72134.1"/>
    <property type="molecule type" value="Genomic_DNA"/>
</dbReference>